<evidence type="ECO:0000259" key="1">
    <source>
        <dbReference type="PROSITE" id="PS51186"/>
    </source>
</evidence>
<dbReference type="Gene3D" id="3.40.630.30">
    <property type="match status" value="1"/>
</dbReference>
<organism evidence="2 3">
    <name type="scientific">Pelobium manganitolerans</name>
    <dbReference type="NCBI Taxonomy" id="1842495"/>
    <lineage>
        <taxon>Bacteria</taxon>
        <taxon>Pseudomonadati</taxon>
        <taxon>Bacteroidota</taxon>
        <taxon>Sphingobacteriia</taxon>
        <taxon>Sphingobacteriales</taxon>
        <taxon>Sphingobacteriaceae</taxon>
        <taxon>Pelobium</taxon>
    </lineage>
</organism>
<proteinExistence type="predicted"/>
<dbReference type="PROSITE" id="PS51186">
    <property type="entry name" value="GNAT"/>
    <property type="match status" value="1"/>
</dbReference>
<dbReference type="Pfam" id="PF00583">
    <property type="entry name" value="Acetyltransf_1"/>
    <property type="match status" value="1"/>
</dbReference>
<accession>A0A419S498</accession>
<dbReference type="RefSeq" id="WP_120182453.1">
    <property type="nucleotide sequence ID" value="NZ_MBTA01000026.1"/>
</dbReference>
<evidence type="ECO:0000313" key="3">
    <source>
        <dbReference type="Proteomes" id="UP000283433"/>
    </source>
</evidence>
<dbReference type="PANTHER" id="PTHR43415">
    <property type="entry name" value="SPERMIDINE N(1)-ACETYLTRANSFERASE"/>
    <property type="match status" value="1"/>
</dbReference>
<dbReference type="SUPFAM" id="SSF55729">
    <property type="entry name" value="Acyl-CoA N-acyltransferases (Nat)"/>
    <property type="match status" value="1"/>
</dbReference>
<protein>
    <recommendedName>
        <fullName evidence="1">N-acetyltransferase domain-containing protein</fullName>
    </recommendedName>
</protein>
<dbReference type="AlphaFoldDB" id="A0A419S498"/>
<dbReference type="InterPro" id="IPR000182">
    <property type="entry name" value="GNAT_dom"/>
</dbReference>
<reference evidence="2 3" key="1">
    <citation type="submission" date="2016-07" db="EMBL/GenBank/DDBJ databases">
        <title>Genome of Pelobium manganitolerans.</title>
        <authorList>
            <person name="Wu S."/>
            <person name="Wang G."/>
        </authorList>
    </citation>
    <scope>NUCLEOTIDE SEQUENCE [LARGE SCALE GENOMIC DNA]</scope>
    <source>
        <strain evidence="2 3">YS-25</strain>
    </source>
</reference>
<evidence type="ECO:0000313" key="2">
    <source>
        <dbReference type="EMBL" id="RKD14448.1"/>
    </source>
</evidence>
<feature type="domain" description="N-acetyltransferase" evidence="1">
    <location>
        <begin position="1"/>
        <end position="161"/>
    </location>
</feature>
<gene>
    <name evidence="2" type="ORF">BCY91_08220</name>
</gene>
<dbReference type="GO" id="GO:0016747">
    <property type="term" value="F:acyltransferase activity, transferring groups other than amino-acyl groups"/>
    <property type="evidence" value="ECO:0007669"/>
    <property type="project" value="InterPro"/>
</dbReference>
<sequence length="161" mass="18752">MQLIPFQEQHFQTLINWIIDEETMLRFAGIAFDYPLTREQLTDYISKHPERLIYLFVDGDLTPVGYGEIIPQDDFSARLGHLIIGESQKRGKGLGQQLISLLNQKALDHLQIERMDLYLLGGNKPAEKCYLKYGFRFVENDFQISHNNKSYDILKMSLNLK</sequence>
<dbReference type="OrthoDB" id="9811523at2"/>
<dbReference type="InterPro" id="IPR016181">
    <property type="entry name" value="Acyl_CoA_acyltransferase"/>
</dbReference>
<dbReference type="PANTHER" id="PTHR43415:SF5">
    <property type="entry name" value="ACETYLTRANSFERASE"/>
    <property type="match status" value="1"/>
</dbReference>
<comment type="caution">
    <text evidence="2">The sequence shown here is derived from an EMBL/GenBank/DDBJ whole genome shotgun (WGS) entry which is preliminary data.</text>
</comment>
<dbReference type="EMBL" id="MBTA01000026">
    <property type="protein sequence ID" value="RKD14448.1"/>
    <property type="molecule type" value="Genomic_DNA"/>
</dbReference>
<keyword evidence="3" id="KW-1185">Reference proteome</keyword>
<name>A0A419S498_9SPHI</name>
<dbReference type="Proteomes" id="UP000283433">
    <property type="component" value="Unassembled WGS sequence"/>
</dbReference>